<organism evidence="1 2">
    <name type="scientific">Epilithonimonas hispanica</name>
    <dbReference type="NCBI Taxonomy" id="358687"/>
    <lineage>
        <taxon>Bacteria</taxon>
        <taxon>Pseudomonadati</taxon>
        <taxon>Bacteroidota</taxon>
        <taxon>Flavobacteriia</taxon>
        <taxon>Flavobacteriales</taxon>
        <taxon>Weeksellaceae</taxon>
        <taxon>Chryseobacterium group</taxon>
        <taxon>Epilithonimonas</taxon>
    </lineage>
</organism>
<dbReference type="InterPro" id="IPR011235">
    <property type="entry name" value="MepB-like"/>
</dbReference>
<dbReference type="OrthoDB" id="4954833at2"/>
<dbReference type="Gene3D" id="3.40.1350.140">
    <property type="entry name" value="MepB-like"/>
    <property type="match status" value="1"/>
</dbReference>
<protein>
    <recommendedName>
        <fullName evidence="3">MepB protein</fullName>
    </recommendedName>
</protein>
<dbReference type="PIRSF" id="PIRSF032285">
    <property type="entry name" value="UCP032285"/>
    <property type="match status" value="1"/>
</dbReference>
<proteinExistence type="predicted"/>
<accession>A0A3D9CWM0</accession>
<name>A0A3D9CWM0_9FLAO</name>
<dbReference type="RefSeq" id="WP_116035429.1">
    <property type="nucleotide sequence ID" value="NZ_JBHLVV010000110.1"/>
</dbReference>
<dbReference type="Proteomes" id="UP000256326">
    <property type="component" value="Unassembled WGS sequence"/>
</dbReference>
<sequence>MIKEIEKLEKILQKHFELPFSEITQDSECEEYFGFNFKINQINFKFRKSKLTPKKMGQFVTLWKRNAEGKTIPFDINDNFDFYIIAVEENHHSGFFIFPKTVLEKENLISSKIKTGKRGFRIYTDWHFPNNKQAEKTKLWQTQFFINLSHQEKEILEKFKKILD</sequence>
<gene>
    <name evidence="1" type="ORF">DRF58_11005</name>
</gene>
<dbReference type="Pfam" id="PF08877">
    <property type="entry name" value="MepB-like"/>
    <property type="match status" value="1"/>
</dbReference>
<evidence type="ECO:0000313" key="1">
    <source>
        <dbReference type="EMBL" id="REC70038.1"/>
    </source>
</evidence>
<keyword evidence="2" id="KW-1185">Reference proteome</keyword>
<evidence type="ECO:0008006" key="3">
    <source>
        <dbReference type="Google" id="ProtNLM"/>
    </source>
</evidence>
<reference evidence="1 2" key="1">
    <citation type="journal article" date="2006" name="Int. J. Syst. Evol. Microbiol.">
        <title>Chryseobacterium hispanicum sp. nov., isolated from the drinking water distribution system of Sevilla, Spain.</title>
        <authorList>
            <person name="Gallego V."/>
            <person name="Garcia M.T."/>
            <person name="Ventosa A."/>
        </authorList>
    </citation>
    <scope>NUCLEOTIDE SEQUENCE [LARGE SCALE GENOMIC DNA]</scope>
    <source>
        <strain evidence="1 2">KCTC 22104</strain>
    </source>
</reference>
<dbReference type="EMBL" id="QNUG01000021">
    <property type="protein sequence ID" value="REC70038.1"/>
    <property type="molecule type" value="Genomic_DNA"/>
</dbReference>
<comment type="caution">
    <text evidence="1">The sequence shown here is derived from an EMBL/GenBank/DDBJ whole genome shotgun (WGS) entry which is preliminary data.</text>
</comment>
<dbReference type="AlphaFoldDB" id="A0A3D9CWM0"/>
<evidence type="ECO:0000313" key="2">
    <source>
        <dbReference type="Proteomes" id="UP000256326"/>
    </source>
</evidence>
<dbReference type="InterPro" id="IPR038231">
    <property type="entry name" value="MepB-like_sf"/>
</dbReference>